<dbReference type="InParanoid" id="A0A5N4B0X2"/>
<reference evidence="1 2" key="1">
    <citation type="journal article" date="2018" name="Elife">
        <title>Firefly genomes illuminate parallel origins of bioluminescence in beetles.</title>
        <authorList>
            <person name="Fallon T.R."/>
            <person name="Lower S.E."/>
            <person name="Chang C.H."/>
            <person name="Bessho-Uehara M."/>
            <person name="Martin G.J."/>
            <person name="Bewick A.J."/>
            <person name="Behringer M."/>
            <person name="Debat H.J."/>
            <person name="Wong I."/>
            <person name="Day J.C."/>
            <person name="Suvorov A."/>
            <person name="Silva C.J."/>
            <person name="Stanger-Hall K.F."/>
            <person name="Hall D.W."/>
            <person name="Schmitz R.J."/>
            <person name="Nelson D.R."/>
            <person name="Lewis S.M."/>
            <person name="Shigenobu S."/>
            <person name="Bybee S.M."/>
            <person name="Larracuente A.M."/>
            <person name="Oba Y."/>
            <person name="Weng J.K."/>
        </authorList>
    </citation>
    <scope>NUCLEOTIDE SEQUENCE [LARGE SCALE GENOMIC DNA]</scope>
    <source>
        <strain evidence="1">1611_PpyrPB1</strain>
        <tissue evidence="1">Whole body</tissue>
    </source>
</reference>
<dbReference type="AlphaFoldDB" id="A0A5N4B0X2"/>
<proteinExistence type="predicted"/>
<dbReference type="GO" id="GO:0071897">
    <property type="term" value="P:DNA biosynthetic process"/>
    <property type="evidence" value="ECO:0007669"/>
    <property type="project" value="UniProtKB-ARBA"/>
</dbReference>
<protein>
    <submittedName>
        <fullName evidence="1">Uncharacterized protein</fullName>
    </submittedName>
</protein>
<dbReference type="SUPFAM" id="SSF56672">
    <property type="entry name" value="DNA/RNA polymerases"/>
    <property type="match status" value="1"/>
</dbReference>
<organism evidence="1 2">
    <name type="scientific">Photinus pyralis</name>
    <name type="common">Common eastern firefly</name>
    <name type="synonym">Lampyris pyralis</name>
    <dbReference type="NCBI Taxonomy" id="7054"/>
    <lineage>
        <taxon>Eukaryota</taxon>
        <taxon>Metazoa</taxon>
        <taxon>Ecdysozoa</taxon>
        <taxon>Arthropoda</taxon>
        <taxon>Hexapoda</taxon>
        <taxon>Insecta</taxon>
        <taxon>Pterygota</taxon>
        <taxon>Neoptera</taxon>
        <taxon>Endopterygota</taxon>
        <taxon>Coleoptera</taxon>
        <taxon>Polyphaga</taxon>
        <taxon>Elateriformia</taxon>
        <taxon>Elateroidea</taxon>
        <taxon>Lampyridae</taxon>
        <taxon>Lampyrinae</taxon>
        <taxon>Photinus</taxon>
    </lineage>
</organism>
<gene>
    <name evidence="1" type="ORF">PPYR_00138</name>
</gene>
<dbReference type="InterPro" id="IPR043502">
    <property type="entry name" value="DNA/RNA_pol_sf"/>
</dbReference>
<dbReference type="Proteomes" id="UP000327044">
    <property type="component" value="Unassembled WGS sequence"/>
</dbReference>
<sequence>MPKTIHHNLQLLALDKNTYKRLQKAVIIIKTPRPRKLKFSTELNKKLNRVKTLNFLRKTTQESWLEQLYTTERRNTRIQIRNEKVIHYTNQIERSSNKPKTLWLLVNSVLNRSAKGSKSVTYEGRSITRNDELCHAFAEFFERVIPRKLEEHFGQRASQACSTSANVPESMYLKPVTSSDICCIIDVLQTKKATGYDEVPAKFIKQCKNTLAHHLAESFNDSLQRGAFPDALKLAVIIPVPKKGNLTNIENFRPIALLTIFSKIFEKLLAQQLLDFLNKHHLITECQHGFRKNRSTETAATAMIQNIMDHLNNGKTVYGIFFDILGR</sequence>
<dbReference type="EMBL" id="VVIM01000001">
    <property type="protein sequence ID" value="KAB0803168.1"/>
    <property type="molecule type" value="Genomic_DNA"/>
</dbReference>
<name>A0A5N4B0X2_PHOPY</name>
<evidence type="ECO:0000313" key="2">
    <source>
        <dbReference type="Proteomes" id="UP000327044"/>
    </source>
</evidence>
<comment type="caution">
    <text evidence="1">The sequence shown here is derived from an EMBL/GenBank/DDBJ whole genome shotgun (WGS) entry which is preliminary data.</text>
</comment>
<keyword evidence="2" id="KW-1185">Reference proteome</keyword>
<evidence type="ECO:0000313" key="1">
    <source>
        <dbReference type="EMBL" id="KAB0803168.1"/>
    </source>
</evidence>
<dbReference type="PANTHER" id="PTHR19446">
    <property type="entry name" value="REVERSE TRANSCRIPTASES"/>
    <property type="match status" value="1"/>
</dbReference>
<accession>A0A5N4B0X2</accession>